<dbReference type="NCBIfam" id="TIGR00787">
    <property type="entry name" value="dctP"/>
    <property type="match status" value="1"/>
</dbReference>
<name>D5EH32_AMICL</name>
<dbReference type="CDD" id="cd13676">
    <property type="entry name" value="PBP2_TRAP_DctP2_like"/>
    <property type="match status" value="1"/>
</dbReference>
<evidence type="ECO:0000256" key="1">
    <source>
        <dbReference type="ARBA" id="ARBA00009023"/>
    </source>
</evidence>
<keyword evidence="2" id="KW-0813">Transport</keyword>
<sequence length="331" mass="36787">MKRFLISVVALALLVMSAHSALAASEFRMKVHSVGSDAHPSTTMLHEFKKYVEENSGGRISVSIHNNAQLGGDRQATEAMQLGTIECGVLPTTTIASFDPRFNIFELPFIFKSHEEAYKHLDGALGEKLKEALLSQGMRIIGYGVNGFRHISNNRGPITKPEDLKGLKIRTQENPIHIAAFKLLGSSPTPMSFSELYTALAQKTVDAQENPITLTYSSKFYEVQEYYSLTGHVYAVAPLVVSTIFFDRLPEDLQKVVLDAGKLYADGERKSTVELEGQMLQELKNHGMKVNELTPEELEVFKKTTLPVYKEFESKIGTDLLNMILKGEEAS</sequence>
<evidence type="ECO:0000256" key="3">
    <source>
        <dbReference type="ARBA" id="ARBA00022729"/>
    </source>
</evidence>
<dbReference type="InterPro" id="IPR018389">
    <property type="entry name" value="DctP_fam"/>
</dbReference>
<feature type="chain" id="PRO_5003071483" evidence="4">
    <location>
        <begin position="24"/>
        <end position="331"/>
    </location>
</feature>
<dbReference type="Proteomes" id="UP000002366">
    <property type="component" value="Chromosome"/>
</dbReference>
<dbReference type="GO" id="GO:0030288">
    <property type="term" value="C:outer membrane-bounded periplasmic space"/>
    <property type="evidence" value="ECO:0007669"/>
    <property type="project" value="InterPro"/>
</dbReference>
<dbReference type="InterPro" id="IPR004682">
    <property type="entry name" value="TRAP_DctP"/>
</dbReference>
<dbReference type="RefSeq" id="WP_013049126.1">
    <property type="nucleotide sequence ID" value="NC_014011.1"/>
</dbReference>
<accession>D5EH32</accession>
<evidence type="ECO:0000313" key="5">
    <source>
        <dbReference type="EMBL" id="ADE57864.1"/>
    </source>
</evidence>
<dbReference type="NCBIfam" id="NF037995">
    <property type="entry name" value="TRAP_S1"/>
    <property type="match status" value="1"/>
</dbReference>
<evidence type="ECO:0000256" key="2">
    <source>
        <dbReference type="ARBA" id="ARBA00022448"/>
    </source>
</evidence>
<organism evidence="5 6">
    <name type="scientific">Aminobacterium colombiense (strain DSM 12261 / ALA-1)</name>
    <dbReference type="NCBI Taxonomy" id="572547"/>
    <lineage>
        <taxon>Bacteria</taxon>
        <taxon>Thermotogati</taxon>
        <taxon>Synergistota</taxon>
        <taxon>Synergistia</taxon>
        <taxon>Synergistales</taxon>
        <taxon>Aminobacteriaceae</taxon>
        <taxon>Aminobacterium</taxon>
    </lineage>
</organism>
<reference evidence="5 6" key="1">
    <citation type="journal article" date="2010" name="Stand. Genomic Sci.">
        <title>Complete genome sequence of Aminobacterium colombiense type strain (ALA-1).</title>
        <authorList>
            <person name="Chertkov O."/>
            <person name="Sikorski J."/>
            <person name="Brambilla E."/>
            <person name="Lapidus A."/>
            <person name="Copeland A."/>
            <person name="Glavina Del Rio T."/>
            <person name="Nolan M."/>
            <person name="Lucas S."/>
            <person name="Tice H."/>
            <person name="Cheng J.F."/>
            <person name="Han C."/>
            <person name="Detter J.C."/>
            <person name="Bruce D."/>
            <person name="Tapia R."/>
            <person name="Goodwin L."/>
            <person name="Pitluck S."/>
            <person name="Liolios K."/>
            <person name="Ivanova N."/>
            <person name="Mavromatis K."/>
            <person name="Ovchinnikova G."/>
            <person name="Pati A."/>
            <person name="Chen A."/>
            <person name="Palaniappan K."/>
            <person name="Land M."/>
            <person name="Hauser L."/>
            <person name="Chang Y.J."/>
            <person name="Jeffries C.D."/>
            <person name="Spring S."/>
            <person name="Rohde M."/>
            <person name="Goker M."/>
            <person name="Bristow J."/>
            <person name="Eisen J.A."/>
            <person name="Markowitz V."/>
            <person name="Hugenholtz P."/>
            <person name="Kyrpides N.C."/>
            <person name="Klenk H.P."/>
        </authorList>
    </citation>
    <scope>NUCLEOTIDE SEQUENCE [LARGE SCALE GENOMIC DNA]</scope>
    <source>
        <strain evidence="6">DSM 12261 / ALA-1</strain>
    </source>
</reference>
<gene>
    <name evidence="5" type="ordered locus">Amico_1751</name>
</gene>
<dbReference type="Pfam" id="PF03480">
    <property type="entry name" value="DctP"/>
    <property type="match status" value="1"/>
</dbReference>
<dbReference type="KEGG" id="aco:Amico_1751"/>
<comment type="similarity">
    <text evidence="1">Belongs to the bacterial solute-binding protein 7 family.</text>
</comment>
<dbReference type="PANTHER" id="PTHR33376">
    <property type="match status" value="1"/>
</dbReference>
<dbReference type="EMBL" id="CP001997">
    <property type="protein sequence ID" value="ADE57864.1"/>
    <property type="molecule type" value="Genomic_DNA"/>
</dbReference>
<dbReference type="PANTHER" id="PTHR33376:SF7">
    <property type="entry name" value="C4-DICARBOXYLATE-BINDING PROTEIN DCTB"/>
    <property type="match status" value="1"/>
</dbReference>
<protein>
    <submittedName>
        <fullName evidence="5">TRAP dicarboxylate transporter, DctP subunit</fullName>
    </submittedName>
</protein>
<proteinExistence type="inferred from homology"/>
<keyword evidence="6" id="KW-1185">Reference proteome</keyword>
<feature type="signal peptide" evidence="4">
    <location>
        <begin position="1"/>
        <end position="23"/>
    </location>
</feature>
<evidence type="ECO:0000313" key="6">
    <source>
        <dbReference type="Proteomes" id="UP000002366"/>
    </source>
</evidence>
<dbReference type="OrthoDB" id="89872at2"/>
<dbReference type="PIRSF" id="PIRSF006470">
    <property type="entry name" value="DctB"/>
    <property type="match status" value="1"/>
</dbReference>
<dbReference type="eggNOG" id="COG1638">
    <property type="taxonomic scope" value="Bacteria"/>
</dbReference>
<dbReference type="STRING" id="572547.Amico_1751"/>
<dbReference type="AlphaFoldDB" id="D5EH32"/>
<evidence type="ECO:0000256" key="4">
    <source>
        <dbReference type="SAM" id="SignalP"/>
    </source>
</evidence>
<dbReference type="HOGENOM" id="CLU_036176_1_3_0"/>
<keyword evidence="3 4" id="KW-0732">Signal</keyword>
<dbReference type="Gene3D" id="3.40.190.170">
    <property type="entry name" value="Bacterial extracellular solute-binding protein, family 7"/>
    <property type="match status" value="1"/>
</dbReference>
<dbReference type="GO" id="GO:0055085">
    <property type="term" value="P:transmembrane transport"/>
    <property type="evidence" value="ECO:0007669"/>
    <property type="project" value="InterPro"/>
</dbReference>
<dbReference type="InterPro" id="IPR038404">
    <property type="entry name" value="TRAP_DctP_sf"/>
</dbReference>